<comment type="pathway">
    <text evidence="1">Cofactor biosynthesis; pyrroloquinoline quinone biosynthesis.</text>
</comment>
<comment type="subunit">
    <text evidence="1">Monomer. Interacts with PqqE.</text>
</comment>
<name>A0ABS6BEU4_9SPHN</name>
<dbReference type="InterPro" id="IPR022479">
    <property type="entry name" value="PqqD_bac"/>
</dbReference>
<evidence type="ECO:0000313" key="2">
    <source>
        <dbReference type="EMBL" id="MBU3076684.1"/>
    </source>
</evidence>
<comment type="caution">
    <text evidence="2">The sequence shown here is derived from an EMBL/GenBank/DDBJ whole genome shotgun (WGS) entry which is preliminary data.</text>
</comment>
<accession>A0ABS6BEU4</accession>
<protein>
    <recommendedName>
        <fullName evidence="1">PqqA binding protein</fullName>
    </recommendedName>
    <alternativeName>
        <fullName evidence="1">Coenzyme PQQ synthesis protein D</fullName>
    </alternativeName>
    <alternativeName>
        <fullName evidence="1">Pyrroloquinoline quinone biosynthesis protein D</fullName>
    </alternativeName>
</protein>
<dbReference type="EMBL" id="JAHKRT010000001">
    <property type="protein sequence ID" value="MBU3076684.1"/>
    <property type="molecule type" value="Genomic_DNA"/>
</dbReference>
<dbReference type="Proteomes" id="UP000776276">
    <property type="component" value="Unassembled WGS sequence"/>
</dbReference>
<dbReference type="HAMAP" id="MF_00655">
    <property type="entry name" value="PQQ_syn_PqqD"/>
    <property type="match status" value="1"/>
</dbReference>
<evidence type="ECO:0000313" key="3">
    <source>
        <dbReference type="Proteomes" id="UP000776276"/>
    </source>
</evidence>
<comment type="function">
    <text evidence="1">Functions as a PqqA binding protein and presents PqqA to PqqE, in the pyrroloquinoline quinone (PQQ) biosynthetic pathway.</text>
</comment>
<dbReference type="NCBIfam" id="TIGR03859">
    <property type="entry name" value="PQQ_PqqD"/>
    <property type="match status" value="1"/>
</dbReference>
<reference evidence="2 3" key="1">
    <citation type="submission" date="2021-06" db="EMBL/GenBank/DDBJ databases">
        <title>Sphingomonas sp. XMGL2, whole genome shotgun sequencing project.</title>
        <authorList>
            <person name="Zhao G."/>
            <person name="Shen L."/>
        </authorList>
    </citation>
    <scope>NUCLEOTIDE SEQUENCE [LARGE SCALE GENOMIC DNA]</scope>
    <source>
        <strain evidence="2 3">XMGL2</strain>
    </source>
</reference>
<keyword evidence="1" id="KW-0884">PQQ biosynthesis</keyword>
<sequence>MRRAVEPARRALLCLCRARLRAAGRIRAGGGVTEEAAIPSFRRGVKFRRDEVRDAWVLLAPERLFMPDETAVEILKLVDGKRSIAAIIDDLVARFDAPREVIAPDVIATFDDLKARGAVQC</sequence>
<evidence type="ECO:0000256" key="1">
    <source>
        <dbReference type="HAMAP-Rule" id="MF_00655"/>
    </source>
</evidence>
<organism evidence="2 3">
    <name type="scientific">Sphingomonas quercus</name>
    <dbReference type="NCBI Taxonomy" id="2842451"/>
    <lineage>
        <taxon>Bacteria</taxon>
        <taxon>Pseudomonadati</taxon>
        <taxon>Pseudomonadota</taxon>
        <taxon>Alphaproteobacteria</taxon>
        <taxon>Sphingomonadales</taxon>
        <taxon>Sphingomonadaceae</taxon>
        <taxon>Sphingomonas</taxon>
    </lineage>
</organism>
<dbReference type="Pfam" id="PF05402">
    <property type="entry name" value="PqqD"/>
    <property type="match status" value="1"/>
</dbReference>
<dbReference type="InterPro" id="IPR008792">
    <property type="entry name" value="PQQD"/>
</dbReference>
<comment type="similarity">
    <text evidence="1">Belongs to the PqqD family.</text>
</comment>
<gene>
    <name evidence="1 2" type="primary">pqqD</name>
    <name evidence="2" type="ORF">KOF26_02295</name>
</gene>
<proteinExistence type="inferred from homology"/>
<keyword evidence="3" id="KW-1185">Reference proteome</keyword>